<comment type="caution">
    <text evidence="1">The sequence shown here is derived from an EMBL/GenBank/DDBJ whole genome shotgun (WGS) entry which is preliminary data.</text>
</comment>
<protein>
    <submittedName>
        <fullName evidence="1">Uncharacterized protein</fullName>
    </submittedName>
</protein>
<accession>A0ACC1X979</accession>
<evidence type="ECO:0000313" key="1">
    <source>
        <dbReference type="EMBL" id="KAJ4707532.1"/>
    </source>
</evidence>
<sequence length="71" mass="7888">MALPPRTAETAAAGATALVTRIPELPSKFSCLFQLSSRMVSLMSLCRSSFISYLRRLFDVFLKPTKTTTLF</sequence>
<keyword evidence="2" id="KW-1185">Reference proteome</keyword>
<dbReference type="Proteomes" id="UP001164539">
    <property type="component" value="Chromosome 11"/>
</dbReference>
<organism evidence="1 2">
    <name type="scientific">Melia azedarach</name>
    <name type="common">Chinaberry tree</name>
    <dbReference type="NCBI Taxonomy" id="155640"/>
    <lineage>
        <taxon>Eukaryota</taxon>
        <taxon>Viridiplantae</taxon>
        <taxon>Streptophyta</taxon>
        <taxon>Embryophyta</taxon>
        <taxon>Tracheophyta</taxon>
        <taxon>Spermatophyta</taxon>
        <taxon>Magnoliopsida</taxon>
        <taxon>eudicotyledons</taxon>
        <taxon>Gunneridae</taxon>
        <taxon>Pentapetalae</taxon>
        <taxon>rosids</taxon>
        <taxon>malvids</taxon>
        <taxon>Sapindales</taxon>
        <taxon>Meliaceae</taxon>
        <taxon>Melia</taxon>
    </lineage>
</organism>
<proteinExistence type="predicted"/>
<dbReference type="EMBL" id="CM051404">
    <property type="protein sequence ID" value="KAJ4707532.1"/>
    <property type="molecule type" value="Genomic_DNA"/>
</dbReference>
<name>A0ACC1X979_MELAZ</name>
<gene>
    <name evidence="1" type="ORF">OWV82_021039</name>
</gene>
<reference evidence="1 2" key="1">
    <citation type="journal article" date="2023" name="Science">
        <title>Complex scaffold remodeling in plant triterpene biosynthesis.</title>
        <authorList>
            <person name="De La Pena R."/>
            <person name="Hodgson H."/>
            <person name="Liu J.C."/>
            <person name="Stephenson M.J."/>
            <person name="Martin A.C."/>
            <person name="Owen C."/>
            <person name="Harkess A."/>
            <person name="Leebens-Mack J."/>
            <person name="Jimenez L.E."/>
            <person name="Osbourn A."/>
            <person name="Sattely E.S."/>
        </authorList>
    </citation>
    <scope>NUCLEOTIDE SEQUENCE [LARGE SCALE GENOMIC DNA]</scope>
    <source>
        <strain evidence="2">cv. JPN11</strain>
        <tissue evidence="1">Leaf</tissue>
    </source>
</reference>
<evidence type="ECO:0000313" key="2">
    <source>
        <dbReference type="Proteomes" id="UP001164539"/>
    </source>
</evidence>